<sequence length="169" mass="19322">MLGVSDVQPLIGIASVQFSISMPDLYEWIDDTKYLTAAWRDIARYVGVNPDALTGLWDLYFERTKVGEGDLHAFLGHDEMHDVLIFDLYREITDQMDIIEVTARVARARMNGLRKLLREAFDQSSCQLGYRETCSDFGVVRALDPGSYPKVIEETRYAQQLRIWLGKPA</sequence>
<evidence type="ECO:0000313" key="1">
    <source>
        <dbReference type="EMBL" id="BCA30478.1"/>
    </source>
</evidence>
<accession>A0A679GQ68</accession>
<dbReference type="AlphaFoldDB" id="A0A679GQ68"/>
<evidence type="ECO:0000313" key="2">
    <source>
        <dbReference type="Proteomes" id="UP000501237"/>
    </source>
</evidence>
<organism evidence="1 2">
    <name type="scientific">Metapseudomonas otitidis</name>
    <dbReference type="NCBI Taxonomy" id="319939"/>
    <lineage>
        <taxon>Bacteria</taxon>
        <taxon>Pseudomonadati</taxon>
        <taxon>Pseudomonadota</taxon>
        <taxon>Gammaproteobacteria</taxon>
        <taxon>Pseudomonadales</taxon>
        <taxon>Pseudomonadaceae</taxon>
        <taxon>Metapseudomonas</taxon>
    </lineage>
</organism>
<name>A0A679GQ68_9GAMM</name>
<proteinExistence type="predicted"/>
<dbReference type="KEGG" id="poj:PtoMrB4_44550"/>
<gene>
    <name evidence="1" type="ORF">PtoMrB4_44550</name>
</gene>
<protein>
    <submittedName>
        <fullName evidence="1">Uncharacterized protein</fullName>
    </submittedName>
</protein>
<reference evidence="1 2" key="1">
    <citation type="journal article" date="2020" name="Microbiol. Resour. Announc.">
        <title>Complete genome sequence of Pseudomonas otitidis strain MrB4, isolated from Lake Biwa in Japan.</title>
        <authorList>
            <person name="Miyazaki K."/>
            <person name="Hase E."/>
            <person name="Maruya T."/>
        </authorList>
    </citation>
    <scope>NUCLEOTIDE SEQUENCE [LARGE SCALE GENOMIC DNA]</scope>
    <source>
        <strain evidence="1 2">MrB4</strain>
    </source>
</reference>
<dbReference type="EMBL" id="AP022642">
    <property type="protein sequence ID" value="BCA30478.1"/>
    <property type="molecule type" value="Genomic_DNA"/>
</dbReference>
<dbReference type="Proteomes" id="UP000501237">
    <property type="component" value="Chromosome"/>
</dbReference>